<comment type="caution">
    <text evidence="2">The sequence shown here is derived from an EMBL/GenBank/DDBJ whole genome shotgun (WGS) entry which is preliminary data.</text>
</comment>
<accession>A0A4R8R0Y9</accession>
<gene>
    <name evidence="2" type="ORF">CTRI78_v007871</name>
</gene>
<feature type="compositionally biased region" description="Polar residues" evidence="1">
    <location>
        <begin position="171"/>
        <end position="188"/>
    </location>
</feature>
<evidence type="ECO:0000313" key="2">
    <source>
        <dbReference type="EMBL" id="TDZ49765.1"/>
    </source>
</evidence>
<organism evidence="2 3">
    <name type="scientific">Colletotrichum trifolii</name>
    <dbReference type="NCBI Taxonomy" id="5466"/>
    <lineage>
        <taxon>Eukaryota</taxon>
        <taxon>Fungi</taxon>
        <taxon>Dikarya</taxon>
        <taxon>Ascomycota</taxon>
        <taxon>Pezizomycotina</taxon>
        <taxon>Sordariomycetes</taxon>
        <taxon>Hypocreomycetidae</taxon>
        <taxon>Glomerellales</taxon>
        <taxon>Glomerellaceae</taxon>
        <taxon>Colletotrichum</taxon>
        <taxon>Colletotrichum orbiculare species complex</taxon>
    </lineage>
</organism>
<feature type="region of interest" description="Disordered" evidence="1">
    <location>
        <begin position="171"/>
        <end position="281"/>
    </location>
</feature>
<dbReference type="Proteomes" id="UP000295703">
    <property type="component" value="Unassembled WGS sequence"/>
</dbReference>
<sequence length="446" mass="49834">MRYFRGSFTSSKGLEGHSLIDWKSKKQQAALVEMTNAFLERDGMGRQFWPGDETSDRFNSLKYSTDHALIKETIRQLFWRMNLQTFRNAKYRTNINTKDSATEEDTTAGRGLRNDSSIEVVLVSDGAPSRNGGEMAESPRDNPLLTVMSSNLQNPNTRNFALYTTMVPLTQRSETNDSTSALTESSSRGTKRHAVVHSSDAPPRKRQLRRTSQSTPWDDCLEAGESSDREVPGLATSGDVVFAEDGAAPGDSASDLTKKTPVLSSRSTPRGTPPRESTEIRSITMPLTDKAASPVIVRSEHERHDEPAHGACSMKRGPSQTPQVEISYQITAWYPKHLSRPWIPKGSFRSKTLSELQEEIPVNLGDSHVTGLQFLVKAPGVDAEYFVPHGRDERFNEMKENLELAIRNGIAKAVKDRRLLLDIGIKIEVMTDMDSTSRLDDIDFEW</sequence>
<dbReference type="EMBL" id="RYZW01000089">
    <property type="protein sequence ID" value="TDZ49765.1"/>
    <property type="molecule type" value="Genomic_DNA"/>
</dbReference>
<protein>
    <submittedName>
        <fullName evidence="2">Uncharacterized protein</fullName>
    </submittedName>
</protein>
<dbReference type="AlphaFoldDB" id="A0A4R8R0Y9"/>
<evidence type="ECO:0000256" key="1">
    <source>
        <dbReference type="SAM" id="MobiDB-lite"/>
    </source>
</evidence>
<keyword evidence="3" id="KW-1185">Reference proteome</keyword>
<name>A0A4R8R0Y9_COLTR</name>
<reference evidence="2 3" key="1">
    <citation type="submission" date="2018-12" db="EMBL/GenBank/DDBJ databases">
        <title>Genome sequence and assembly of Colletotrichum trifolii.</title>
        <authorList>
            <person name="Gan P."/>
            <person name="Shirasu K."/>
        </authorList>
    </citation>
    <scope>NUCLEOTIDE SEQUENCE [LARGE SCALE GENOMIC DNA]</scope>
    <source>
        <strain evidence="2 3">543-2</strain>
    </source>
</reference>
<proteinExistence type="predicted"/>
<feature type="region of interest" description="Disordered" evidence="1">
    <location>
        <begin position="97"/>
        <end position="156"/>
    </location>
</feature>
<feature type="compositionally biased region" description="Polar residues" evidence="1">
    <location>
        <begin position="147"/>
        <end position="156"/>
    </location>
</feature>
<evidence type="ECO:0000313" key="3">
    <source>
        <dbReference type="Proteomes" id="UP000295703"/>
    </source>
</evidence>